<gene>
    <name evidence="1" type="ORF">SAMN04489806_3075</name>
</gene>
<organism evidence="1 2">
    <name type="scientific">Paramicrobacterium humi</name>
    <dbReference type="NCBI Taxonomy" id="640635"/>
    <lineage>
        <taxon>Bacteria</taxon>
        <taxon>Bacillati</taxon>
        <taxon>Actinomycetota</taxon>
        <taxon>Actinomycetes</taxon>
        <taxon>Micrococcales</taxon>
        <taxon>Microbacteriaceae</taxon>
        <taxon>Paramicrobacterium</taxon>
    </lineage>
</organism>
<proteinExistence type="predicted"/>
<keyword evidence="2" id="KW-1185">Reference proteome</keyword>
<protein>
    <submittedName>
        <fullName evidence="1">Uncharacterized protein</fullName>
    </submittedName>
</protein>
<dbReference type="AlphaFoldDB" id="A0A1H4T1G6"/>
<sequence>MGESDAAEAAIAQITALLAEARDRLTAASIADEPLADYQGRQRRLLVFVRDSRMVQIDRVWRLGVFLLDHDGALFATGETTRAVDPGWPQHQAASAEVRREYRGAAQRGGFPAGQTVNFNAAPIELDAAALAASTGPLFLRDGAPFVRWSHNVGDEGAIPFERYLAERLELLLHPPEGA</sequence>
<dbReference type="STRING" id="640635.SAMN04489806_3075"/>
<accession>A0A1H4T1G6</accession>
<name>A0A1H4T1G6_9MICO</name>
<evidence type="ECO:0000313" key="2">
    <source>
        <dbReference type="Proteomes" id="UP000199183"/>
    </source>
</evidence>
<dbReference type="OrthoDB" id="5122834at2"/>
<dbReference type="Proteomes" id="UP000199183">
    <property type="component" value="Unassembled WGS sequence"/>
</dbReference>
<evidence type="ECO:0000313" key="1">
    <source>
        <dbReference type="EMBL" id="SEC50305.1"/>
    </source>
</evidence>
<reference evidence="1 2" key="1">
    <citation type="submission" date="2016-10" db="EMBL/GenBank/DDBJ databases">
        <authorList>
            <person name="de Groot N.N."/>
        </authorList>
    </citation>
    <scope>NUCLEOTIDE SEQUENCE [LARGE SCALE GENOMIC DNA]</scope>
    <source>
        <strain evidence="1 2">DSM 21799</strain>
    </source>
</reference>
<dbReference type="EMBL" id="FNRY01000002">
    <property type="protein sequence ID" value="SEC50305.1"/>
    <property type="molecule type" value="Genomic_DNA"/>
</dbReference>
<dbReference type="RefSeq" id="WP_091187458.1">
    <property type="nucleotide sequence ID" value="NZ_FNRY01000002.1"/>
</dbReference>